<keyword evidence="2" id="KW-1185">Reference proteome</keyword>
<evidence type="ECO:0000313" key="2">
    <source>
        <dbReference type="Proteomes" id="UP001330016"/>
    </source>
</evidence>
<organism evidence="1 2">
    <name type="scientific">Schleiferilactobacillus harbinensis</name>
    <dbReference type="NCBI Taxonomy" id="304207"/>
    <lineage>
        <taxon>Bacteria</taxon>
        <taxon>Bacillati</taxon>
        <taxon>Bacillota</taxon>
        <taxon>Bacilli</taxon>
        <taxon>Lactobacillales</taxon>
        <taxon>Lactobacillaceae</taxon>
        <taxon>Schleiferilactobacillus</taxon>
    </lineage>
</organism>
<evidence type="ECO:0008006" key="3">
    <source>
        <dbReference type="Google" id="ProtNLM"/>
    </source>
</evidence>
<evidence type="ECO:0000313" key="1">
    <source>
        <dbReference type="EMBL" id="MEE6717022.1"/>
    </source>
</evidence>
<protein>
    <recommendedName>
        <fullName evidence="3">Phage protein</fullName>
    </recommendedName>
</protein>
<name>A0ABU7T371_9LACO</name>
<reference evidence="1 2" key="1">
    <citation type="submission" date="2023-02" db="EMBL/GenBank/DDBJ databases">
        <title>The predominant lactic acid bacteria and yeasts involved in the spontaneous fermentation of millet during the production of the traditional porridge Hausa koko in Ghana.</title>
        <authorList>
            <person name="Atter A."/>
            <person name="Diaz M."/>
        </authorList>
    </citation>
    <scope>NUCLEOTIDE SEQUENCE [LARGE SCALE GENOMIC DNA]</scope>
    <source>
        <strain evidence="1 2">FI11640</strain>
    </source>
</reference>
<dbReference type="RefSeq" id="WP_331244491.1">
    <property type="nucleotide sequence ID" value="NZ_JAQSGJ010000063.1"/>
</dbReference>
<comment type="caution">
    <text evidence="1">The sequence shown here is derived from an EMBL/GenBank/DDBJ whole genome shotgun (WGS) entry which is preliminary data.</text>
</comment>
<dbReference type="Proteomes" id="UP001330016">
    <property type="component" value="Unassembled WGS sequence"/>
</dbReference>
<accession>A0ABU7T371</accession>
<dbReference type="EMBL" id="JAQSGK010000063">
    <property type="protein sequence ID" value="MEE6717022.1"/>
    <property type="molecule type" value="Genomic_DNA"/>
</dbReference>
<proteinExistence type="predicted"/>
<gene>
    <name evidence="1" type="ORF">PS435_14305</name>
</gene>
<sequence>MIKAILRPKEYTVIKVPAGCKHIGEYLAKATKHVENFLEIKTDYSPVSDIASTTTINGHTVLGGSVIVIDPTALDREAVHVMDQDEYTKAFEEKPDVVSIDDAVIKGGKIDSEFRFQLSEHTYATIGPNGLTITDTGDGATQKVKHIGENNIGGVDA</sequence>